<accession>J5K2K1</accession>
<gene>
    <name evidence="2" type="ORF">BBA_00243</name>
</gene>
<dbReference type="CDD" id="cd07739">
    <property type="entry name" value="metallo-hydrolase-like_MBL-fold"/>
    <property type="match status" value="1"/>
</dbReference>
<dbReference type="EMBL" id="JH725150">
    <property type="protein sequence ID" value="EJP70613.1"/>
    <property type="molecule type" value="Genomic_DNA"/>
</dbReference>
<dbReference type="AlphaFoldDB" id="J5K2K1"/>
<dbReference type="PANTHER" id="PTHR42951:SF14">
    <property type="entry name" value="METALLO-BETA-LACTAMASE SUPERFAMILY PROTEIN"/>
    <property type="match status" value="1"/>
</dbReference>
<dbReference type="Proteomes" id="UP000002762">
    <property type="component" value="Unassembled WGS sequence"/>
</dbReference>
<dbReference type="InterPro" id="IPR050855">
    <property type="entry name" value="NDM-1-like"/>
</dbReference>
<feature type="domain" description="Metallo-beta-lactamase" evidence="1">
    <location>
        <begin position="30"/>
        <end position="228"/>
    </location>
</feature>
<dbReference type="RefSeq" id="XP_008593562.1">
    <property type="nucleotide sequence ID" value="XM_008595340.1"/>
</dbReference>
<dbReference type="SUPFAM" id="SSF56281">
    <property type="entry name" value="Metallo-hydrolase/oxidoreductase"/>
    <property type="match status" value="1"/>
</dbReference>
<keyword evidence="3" id="KW-1185">Reference proteome</keyword>
<evidence type="ECO:0000313" key="3">
    <source>
        <dbReference type="Proteomes" id="UP000002762"/>
    </source>
</evidence>
<dbReference type="SMART" id="SM00849">
    <property type="entry name" value="Lactamase_B"/>
    <property type="match status" value="1"/>
</dbReference>
<name>J5K2K1_BEAB2</name>
<sequence>MSSLRSAVYVAPQIPFQLPGPGGKTGLWSPISCTLIYTDREAVLVDTPITIHQTRNLITWIEKIAPNRKLTYIYVTHGHGDHFFGIPVLLERFPDAVPVATPAVIRHMAQQVEEPAFSTTWTSRFPNGQIYEPQQPTVLTSPLPAQHNTLLLDGGRHELRAVEVGHSDTYDSTILWVPDLKLAVCGDVVYGQVHQMLFEANTRQKRQEWIAAIEKVEALRPAYVVAGHKQAEEVDGVWHLAATKKYIQDFGRVLAGEPRDAKELFKEMSRLYPDRLNPGALILSCTGAFLVSKEARL</sequence>
<dbReference type="HOGENOM" id="CLU_054962_1_0_1"/>
<evidence type="ECO:0000259" key="1">
    <source>
        <dbReference type="SMART" id="SM00849"/>
    </source>
</evidence>
<dbReference type="OrthoDB" id="536211at2759"/>
<dbReference type="InParanoid" id="J5K2K1"/>
<reference evidence="2 3" key="1">
    <citation type="journal article" date="2012" name="Sci. Rep.">
        <title>Genomic perspectives on the evolution of fungal entomopathogenicity in Beauveria bassiana.</title>
        <authorList>
            <person name="Xiao G."/>
            <person name="Ying S.H."/>
            <person name="Zheng P."/>
            <person name="Wang Z.L."/>
            <person name="Zhang S."/>
            <person name="Xie X.Q."/>
            <person name="Shang Y."/>
            <person name="St Leger R.J."/>
            <person name="Zhao G.P."/>
            <person name="Wang C."/>
            <person name="Feng M.G."/>
        </authorList>
    </citation>
    <scope>NUCLEOTIDE SEQUENCE [LARGE SCALE GENOMIC DNA]</scope>
    <source>
        <strain evidence="2 3">ARSEF 2860</strain>
    </source>
</reference>
<dbReference type="InterPro" id="IPR036866">
    <property type="entry name" value="RibonucZ/Hydroxyglut_hydro"/>
</dbReference>
<dbReference type="InterPro" id="IPR001279">
    <property type="entry name" value="Metallo-B-lactamas"/>
</dbReference>
<protein>
    <submittedName>
        <fullName evidence="2">Metallo-beta-lactamase domain protein</fullName>
    </submittedName>
</protein>
<organism evidence="2 3">
    <name type="scientific">Beauveria bassiana (strain ARSEF 2860)</name>
    <name type="common">White muscardine disease fungus</name>
    <name type="synonym">Tritirachium shiotae</name>
    <dbReference type="NCBI Taxonomy" id="655819"/>
    <lineage>
        <taxon>Eukaryota</taxon>
        <taxon>Fungi</taxon>
        <taxon>Dikarya</taxon>
        <taxon>Ascomycota</taxon>
        <taxon>Pezizomycotina</taxon>
        <taxon>Sordariomycetes</taxon>
        <taxon>Hypocreomycetidae</taxon>
        <taxon>Hypocreales</taxon>
        <taxon>Cordycipitaceae</taxon>
        <taxon>Beauveria</taxon>
    </lineage>
</organism>
<dbReference type="GeneID" id="19883255"/>
<dbReference type="Pfam" id="PF00753">
    <property type="entry name" value="Lactamase_B"/>
    <property type="match status" value="1"/>
</dbReference>
<dbReference type="Gene3D" id="3.60.15.10">
    <property type="entry name" value="Ribonuclease Z/Hydroxyacylglutathione hydrolase-like"/>
    <property type="match status" value="1"/>
</dbReference>
<proteinExistence type="predicted"/>
<dbReference type="PANTHER" id="PTHR42951">
    <property type="entry name" value="METALLO-BETA-LACTAMASE DOMAIN-CONTAINING"/>
    <property type="match status" value="1"/>
</dbReference>
<evidence type="ECO:0000313" key="2">
    <source>
        <dbReference type="EMBL" id="EJP70613.1"/>
    </source>
</evidence>